<feature type="chain" id="PRO_5047426502" description="Secreted protein" evidence="1">
    <location>
        <begin position="23"/>
        <end position="89"/>
    </location>
</feature>
<proteinExistence type="predicted"/>
<comment type="caution">
    <text evidence="2">The sequence shown here is derived from an EMBL/GenBank/DDBJ whole genome shotgun (WGS) entry which is preliminary data.</text>
</comment>
<gene>
    <name evidence="2" type="ORF">A4D02_32850</name>
</gene>
<feature type="signal peptide" evidence="1">
    <location>
        <begin position="1"/>
        <end position="22"/>
    </location>
</feature>
<evidence type="ECO:0000313" key="3">
    <source>
        <dbReference type="Proteomes" id="UP000192277"/>
    </source>
</evidence>
<evidence type="ECO:0000313" key="2">
    <source>
        <dbReference type="EMBL" id="OQP45982.1"/>
    </source>
</evidence>
<name>A0ABX3NUU3_9BACT</name>
<sequence length="89" mass="9559">MKNVKITLGALAFLTTIATTYAFKKLPSTLFIQQTPNSCVAIACHENDQDVNPATGLPEDCDIAGTKYRTQVSSTTCSNPVTVAFKAFN</sequence>
<evidence type="ECO:0008006" key="4">
    <source>
        <dbReference type="Google" id="ProtNLM"/>
    </source>
</evidence>
<dbReference type="Proteomes" id="UP000192277">
    <property type="component" value="Unassembled WGS sequence"/>
</dbReference>
<accession>A0ABX3NUU3</accession>
<organism evidence="2 3">
    <name type="scientific">Niastella koreensis</name>
    <dbReference type="NCBI Taxonomy" id="354356"/>
    <lineage>
        <taxon>Bacteria</taxon>
        <taxon>Pseudomonadati</taxon>
        <taxon>Bacteroidota</taxon>
        <taxon>Chitinophagia</taxon>
        <taxon>Chitinophagales</taxon>
        <taxon>Chitinophagaceae</taxon>
        <taxon>Niastella</taxon>
    </lineage>
</organism>
<keyword evidence="3" id="KW-1185">Reference proteome</keyword>
<reference evidence="2 3" key="1">
    <citation type="submission" date="2016-04" db="EMBL/GenBank/DDBJ databases">
        <authorList>
            <person name="Chen L."/>
            <person name="Zhuang W."/>
            <person name="Wang G."/>
        </authorList>
    </citation>
    <scope>NUCLEOTIDE SEQUENCE [LARGE SCALE GENOMIC DNA]</scope>
    <source>
        <strain evidence="3">GR20</strain>
    </source>
</reference>
<evidence type="ECO:0000256" key="1">
    <source>
        <dbReference type="SAM" id="SignalP"/>
    </source>
</evidence>
<dbReference type="RefSeq" id="WP_014221128.1">
    <property type="nucleotide sequence ID" value="NZ_LWBO01000018.1"/>
</dbReference>
<keyword evidence="1" id="KW-0732">Signal</keyword>
<dbReference type="EMBL" id="LWBO01000018">
    <property type="protein sequence ID" value="OQP45982.1"/>
    <property type="molecule type" value="Genomic_DNA"/>
</dbReference>
<protein>
    <recommendedName>
        <fullName evidence="4">Secreted protein</fullName>
    </recommendedName>
</protein>